<proteinExistence type="predicted"/>
<feature type="transmembrane region" description="Helical" evidence="1">
    <location>
        <begin position="49"/>
        <end position="67"/>
    </location>
</feature>
<evidence type="ECO:0000313" key="3">
    <source>
        <dbReference type="WBParaSite" id="Hba_00268"/>
    </source>
</evidence>
<name>A0A1I7W6N2_HETBA</name>
<keyword evidence="2" id="KW-1185">Reference proteome</keyword>
<dbReference type="AlphaFoldDB" id="A0A1I7W6N2"/>
<protein>
    <submittedName>
        <fullName evidence="3">Ovule protein</fullName>
    </submittedName>
</protein>
<accession>A0A1I7W6N2</accession>
<sequence>MKMRLKKCLYNQDIRGDKDDLEKIHHFILFIVFSGQIIIVKINRIPERLYHIVLYLYSFYLSFLSEYTHLATLHLLRTITFLHEEPHSLVQQGKITFTLPSTFNRIVAQFRSTPSPILLPLFLHFRYKNAQL</sequence>
<evidence type="ECO:0000256" key="1">
    <source>
        <dbReference type="SAM" id="Phobius"/>
    </source>
</evidence>
<dbReference type="WBParaSite" id="Hba_00268">
    <property type="protein sequence ID" value="Hba_00268"/>
    <property type="gene ID" value="Hba_00268"/>
</dbReference>
<keyword evidence="1" id="KW-0472">Membrane</keyword>
<keyword evidence="1" id="KW-0812">Transmembrane</keyword>
<reference evidence="3" key="1">
    <citation type="submission" date="2016-11" db="UniProtKB">
        <authorList>
            <consortium name="WormBaseParasite"/>
        </authorList>
    </citation>
    <scope>IDENTIFICATION</scope>
</reference>
<dbReference type="Proteomes" id="UP000095283">
    <property type="component" value="Unplaced"/>
</dbReference>
<evidence type="ECO:0000313" key="2">
    <source>
        <dbReference type="Proteomes" id="UP000095283"/>
    </source>
</evidence>
<keyword evidence="1" id="KW-1133">Transmembrane helix</keyword>
<organism evidence="2 3">
    <name type="scientific">Heterorhabditis bacteriophora</name>
    <name type="common">Entomopathogenic nematode worm</name>
    <dbReference type="NCBI Taxonomy" id="37862"/>
    <lineage>
        <taxon>Eukaryota</taxon>
        <taxon>Metazoa</taxon>
        <taxon>Ecdysozoa</taxon>
        <taxon>Nematoda</taxon>
        <taxon>Chromadorea</taxon>
        <taxon>Rhabditida</taxon>
        <taxon>Rhabditina</taxon>
        <taxon>Rhabditomorpha</taxon>
        <taxon>Strongyloidea</taxon>
        <taxon>Heterorhabditidae</taxon>
        <taxon>Heterorhabditis</taxon>
    </lineage>
</organism>